<feature type="transmembrane region" description="Helical" evidence="7">
    <location>
        <begin position="12"/>
        <end position="29"/>
    </location>
</feature>
<organism evidence="9 10">
    <name type="scientific">Alkalitalea saponilacus</name>
    <dbReference type="NCBI Taxonomy" id="889453"/>
    <lineage>
        <taxon>Bacteria</taxon>
        <taxon>Pseudomonadati</taxon>
        <taxon>Bacteroidota</taxon>
        <taxon>Bacteroidia</taxon>
        <taxon>Marinilabiliales</taxon>
        <taxon>Marinilabiliaceae</taxon>
        <taxon>Alkalitalea</taxon>
    </lineage>
</organism>
<dbReference type="STRING" id="889453.SAMN03080601_03417"/>
<keyword evidence="5 7" id="KW-1133">Transmembrane helix</keyword>
<dbReference type="InterPro" id="IPR050622">
    <property type="entry name" value="CPA3_antiporter_subunitB"/>
</dbReference>
<keyword evidence="10" id="KW-1185">Reference proteome</keyword>
<dbReference type="PANTHER" id="PTHR33932:SF4">
    <property type="entry name" value="NA(+)_H(+) ANTIPORTER SUBUNIT B"/>
    <property type="match status" value="1"/>
</dbReference>
<dbReference type="KEGG" id="asx:CDL62_14325"/>
<evidence type="ECO:0000313" key="9">
    <source>
        <dbReference type="EMBL" id="SKC24124.1"/>
    </source>
</evidence>
<keyword evidence="6 7" id="KW-0472">Membrane</keyword>
<evidence type="ECO:0000256" key="7">
    <source>
        <dbReference type="SAM" id="Phobius"/>
    </source>
</evidence>
<evidence type="ECO:0000256" key="6">
    <source>
        <dbReference type="ARBA" id="ARBA00023136"/>
    </source>
</evidence>
<evidence type="ECO:0000259" key="8">
    <source>
        <dbReference type="Pfam" id="PF04039"/>
    </source>
</evidence>
<dbReference type="Proteomes" id="UP000191055">
    <property type="component" value="Unassembled WGS sequence"/>
</dbReference>
<evidence type="ECO:0000256" key="1">
    <source>
        <dbReference type="ARBA" id="ARBA00004651"/>
    </source>
</evidence>
<dbReference type="AlphaFoldDB" id="A0A1T5HTW9"/>
<evidence type="ECO:0000256" key="5">
    <source>
        <dbReference type="ARBA" id="ARBA00022989"/>
    </source>
</evidence>
<dbReference type="PANTHER" id="PTHR33932">
    <property type="entry name" value="NA(+)/H(+) ANTIPORTER SUBUNIT B"/>
    <property type="match status" value="1"/>
</dbReference>
<keyword evidence="4 7" id="KW-0812">Transmembrane</keyword>
<dbReference type="Pfam" id="PF04039">
    <property type="entry name" value="MnhB"/>
    <property type="match status" value="1"/>
</dbReference>
<comment type="subcellular location">
    <subcellularLocation>
        <location evidence="1">Cell membrane</location>
        <topology evidence="1">Multi-pass membrane protein</topology>
    </subcellularLocation>
</comment>
<gene>
    <name evidence="9" type="ORF">SAMN03080601_03417</name>
</gene>
<keyword evidence="3" id="KW-1003">Cell membrane</keyword>
<reference evidence="9 10" key="1">
    <citation type="submission" date="2017-02" db="EMBL/GenBank/DDBJ databases">
        <authorList>
            <person name="Peterson S.W."/>
        </authorList>
    </citation>
    <scope>NUCLEOTIDE SEQUENCE [LARGE SCALE GENOMIC DNA]</scope>
    <source>
        <strain evidence="9 10">DSM 24412</strain>
    </source>
</reference>
<protein>
    <submittedName>
        <fullName evidence="9">Multicomponent Na+:H+ antiporter subunit B</fullName>
    </submittedName>
</protein>
<proteinExistence type="inferred from homology"/>
<evidence type="ECO:0000313" key="10">
    <source>
        <dbReference type="Proteomes" id="UP000191055"/>
    </source>
</evidence>
<dbReference type="RefSeq" id="WP_079559072.1">
    <property type="nucleotide sequence ID" value="NZ_CP021904.1"/>
</dbReference>
<evidence type="ECO:0000256" key="4">
    <source>
        <dbReference type="ARBA" id="ARBA00022692"/>
    </source>
</evidence>
<sequence>MRNLILEKIAVLYLRAILIVSVWLLLRGHNEPGGGFIAGIIASTGFILYAIVYGSTAVEKLLRYNTRNWIGSGLLIILIAVVLPIIWGKPAMSSIWMTLPDSISAYVHIGTPLLFDIGVYVSVIGIILSIIITIMDVLKWNS</sequence>
<feature type="transmembrane region" description="Helical" evidence="7">
    <location>
        <begin position="35"/>
        <end position="56"/>
    </location>
</feature>
<feature type="transmembrane region" description="Helical" evidence="7">
    <location>
        <begin position="68"/>
        <end position="87"/>
    </location>
</feature>
<dbReference type="EMBL" id="FUYV01000031">
    <property type="protein sequence ID" value="SKC24124.1"/>
    <property type="molecule type" value="Genomic_DNA"/>
</dbReference>
<dbReference type="GO" id="GO:0005886">
    <property type="term" value="C:plasma membrane"/>
    <property type="evidence" value="ECO:0007669"/>
    <property type="project" value="UniProtKB-SubCell"/>
</dbReference>
<accession>A0A1T5HTW9</accession>
<dbReference type="InterPro" id="IPR007182">
    <property type="entry name" value="MnhB"/>
</dbReference>
<evidence type="ECO:0000256" key="3">
    <source>
        <dbReference type="ARBA" id="ARBA00022475"/>
    </source>
</evidence>
<comment type="similarity">
    <text evidence="2">Belongs to the CPA3 antiporters (TC 2.A.63) subunit B family.</text>
</comment>
<name>A0A1T5HTW9_9BACT</name>
<feature type="domain" description="Na+/H+ antiporter MnhB subunit-related protein" evidence="8">
    <location>
        <begin position="5"/>
        <end position="128"/>
    </location>
</feature>
<feature type="transmembrane region" description="Helical" evidence="7">
    <location>
        <begin position="117"/>
        <end position="138"/>
    </location>
</feature>
<evidence type="ECO:0000256" key="2">
    <source>
        <dbReference type="ARBA" id="ARBA00009425"/>
    </source>
</evidence>
<dbReference type="OrthoDB" id="9798859at2"/>